<gene>
    <name evidence="1" type="ORF">IQ16_06632</name>
</gene>
<dbReference type="Proteomes" id="UP000316291">
    <property type="component" value="Unassembled WGS sequence"/>
</dbReference>
<organism evidence="1 2">
    <name type="scientific">Bradyrhizobium huanghuaihaiense</name>
    <dbReference type="NCBI Taxonomy" id="990078"/>
    <lineage>
        <taxon>Bacteria</taxon>
        <taxon>Pseudomonadati</taxon>
        <taxon>Pseudomonadota</taxon>
        <taxon>Alphaproteobacteria</taxon>
        <taxon>Hyphomicrobiales</taxon>
        <taxon>Nitrobacteraceae</taxon>
        <taxon>Bradyrhizobium</taxon>
    </lineage>
</organism>
<evidence type="ECO:0000313" key="2">
    <source>
        <dbReference type="Proteomes" id="UP000316291"/>
    </source>
</evidence>
<evidence type="ECO:0000313" key="1">
    <source>
        <dbReference type="EMBL" id="TWI62306.1"/>
    </source>
</evidence>
<protein>
    <submittedName>
        <fullName evidence="1">Uncharacterized protein</fullName>
    </submittedName>
</protein>
<name>A0A562R1Q3_9BRAD</name>
<comment type="caution">
    <text evidence="1">The sequence shown here is derived from an EMBL/GenBank/DDBJ whole genome shotgun (WGS) entry which is preliminary data.</text>
</comment>
<accession>A0A562R1Q3</accession>
<dbReference type="AlphaFoldDB" id="A0A562R1Q3"/>
<sequence>MLLLKRVDKYELTKNGQRSIAGVQACDVGGVKYGAFKTN</sequence>
<dbReference type="EMBL" id="VLLA01000022">
    <property type="protein sequence ID" value="TWI62306.1"/>
    <property type="molecule type" value="Genomic_DNA"/>
</dbReference>
<proteinExistence type="predicted"/>
<reference evidence="1 2" key="1">
    <citation type="journal article" date="2015" name="Stand. Genomic Sci.">
        <title>Genomic Encyclopedia of Bacterial and Archaeal Type Strains, Phase III: the genomes of soil and plant-associated and newly described type strains.</title>
        <authorList>
            <person name="Whitman W.B."/>
            <person name="Woyke T."/>
            <person name="Klenk H.P."/>
            <person name="Zhou Y."/>
            <person name="Lilburn T.G."/>
            <person name="Beck B.J."/>
            <person name="De Vos P."/>
            <person name="Vandamme P."/>
            <person name="Eisen J.A."/>
            <person name="Garrity G."/>
            <person name="Hugenholtz P."/>
            <person name="Kyrpides N.C."/>
        </authorList>
    </citation>
    <scope>NUCLEOTIDE SEQUENCE [LARGE SCALE GENOMIC DNA]</scope>
    <source>
        <strain evidence="1 2">CGMCC 1.10948</strain>
    </source>
</reference>
<keyword evidence="2" id="KW-1185">Reference proteome</keyword>